<organism evidence="2 3">
    <name type="scientific">Szabonella alba</name>
    <dbReference type="NCBI Taxonomy" id="2804194"/>
    <lineage>
        <taxon>Bacteria</taxon>
        <taxon>Pseudomonadati</taxon>
        <taxon>Pseudomonadota</taxon>
        <taxon>Alphaproteobacteria</taxon>
        <taxon>Rhodobacterales</taxon>
        <taxon>Paracoccaceae</taxon>
        <taxon>Szabonella</taxon>
    </lineage>
</organism>
<gene>
    <name evidence="2" type="ORF">JL811_07600</name>
</gene>
<evidence type="ECO:0000256" key="1">
    <source>
        <dbReference type="SAM" id="MobiDB-lite"/>
    </source>
</evidence>
<dbReference type="AlphaFoldDB" id="A0A8K0XZR9"/>
<evidence type="ECO:0000313" key="3">
    <source>
        <dbReference type="Proteomes" id="UP000648908"/>
    </source>
</evidence>
<feature type="region of interest" description="Disordered" evidence="1">
    <location>
        <begin position="213"/>
        <end position="234"/>
    </location>
</feature>
<evidence type="ECO:0000313" key="2">
    <source>
        <dbReference type="EMBL" id="MBL4917086.1"/>
    </source>
</evidence>
<proteinExistence type="predicted"/>
<feature type="compositionally biased region" description="Basic and acidic residues" evidence="1">
    <location>
        <begin position="136"/>
        <end position="147"/>
    </location>
</feature>
<reference evidence="2" key="1">
    <citation type="submission" date="2021-01" db="EMBL/GenBank/DDBJ databases">
        <title>Tabrizicola alba sp. nov. a motile alkaliphilic bacterium isolated from a soda lake.</title>
        <authorList>
            <person name="Szuroczki S."/>
            <person name="Abbaszade G."/>
            <person name="Schumann P."/>
            <person name="Toth E."/>
        </authorList>
    </citation>
    <scope>NUCLEOTIDE SEQUENCE</scope>
    <source>
        <strain evidence="2">DMG-N-6</strain>
    </source>
</reference>
<name>A0A8K0XZR9_9RHOB</name>
<dbReference type="EMBL" id="JAESVN010000002">
    <property type="protein sequence ID" value="MBL4917086.1"/>
    <property type="molecule type" value="Genomic_DNA"/>
</dbReference>
<comment type="caution">
    <text evidence="2">The sequence shown here is derived from an EMBL/GenBank/DDBJ whole genome shotgun (WGS) entry which is preliminary data.</text>
</comment>
<feature type="region of interest" description="Disordered" evidence="1">
    <location>
        <begin position="128"/>
        <end position="147"/>
    </location>
</feature>
<dbReference type="RefSeq" id="WP_202687870.1">
    <property type="nucleotide sequence ID" value="NZ_JAESVN010000002.1"/>
</dbReference>
<sequence>MVELSDWTLSERSDYLYFHFDVKGHALKLETFIQTAESARRVIEALDATFFGGSLDYEVVVVPPEDGSFLSKLALWVVGGTSAVFAFINTSTGAAFVEGLTGHPPSHWAAEAGKGTRAILDEVGELVAPSAEPEDEGAKRSEEEAACRETARITVELTRAILESSPERLQKVGMEIGDLPEALDARADFYLACIEDREVKRIGFTPDDDFPIPRNSFPSRAVKPSRKEPDESAPEWISAVESIYVTSPNWDEEDQKARQWKGKDQIRRDCYFVIEDREFWQLVKRKSLHVEVLDRLRVQWAYQMVDGRPKNRRVLRVLEFNGDKLADPLDHDALSAILGDYSAVEASRGQPSLFDKE</sequence>
<dbReference type="Proteomes" id="UP000648908">
    <property type="component" value="Unassembled WGS sequence"/>
</dbReference>
<protein>
    <submittedName>
        <fullName evidence="2">Uncharacterized protein</fullName>
    </submittedName>
</protein>
<keyword evidence="3" id="KW-1185">Reference proteome</keyword>
<accession>A0A8K0XZR9</accession>